<dbReference type="AlphaFoldDB" id="A0AAW5K1A5"/>
<keyword evidence="2 6" id="KW-0645">Protease</keyword>
<keyword evidence="3 6" id="KW-0378">Hydrolase</keyword>
<dbReference type="NCBIfam" id="TIGR04564">
    <property type="entry name" value="Synergist_CTERM"/>
    <property type="match status" value="1"/>
</dbReference>
<dbReference type="InterPro" id="IPR003343">
    <property type="entry name" value="Big_2"/>
</dbReference>
<protein>
    <submittedName>
        <fullName evidence="11">S8 family serine peptidase</fullName>
    </submittedName>
</protein>
<evidence type="ECO:0000256" key="9">
    <source>
        <dbReference type="SAM" id="SignalP"/>
    </source>
</evidence>
<dbReference type="InterPro" id="IPR050131">
    <property type="entry name" value="Peptidase_S8_subtilisin-like"/>
</dbReference>
<dbReference type="PANTHER" id="PTHR43806:SF11">
    <property type="entry name" value="CEREVISIN-RELATED"/>
    <property type="match status" value="1"/>
</dbReference>
<feature type="signal peptide" evidence="9">
    <location>
        <begin position="1"/>
        <end position="23"/>
    </location>
</feature>
<dbReference type="Proteomes" id="UP001205919">
    <property type="component" value="Unassembled WGS sequence"/>
</dbReference>
<evidence type="ECO:0000256" key="4">
    <source>
        <dbReference type="ARBA" id="ARBA00022825"/>
    </source>
</evidence>
<dbReference type="Gene3D" id="2.60.40.1080">
    <property type="match status" value="2"/>
</dbReference>
<feature type="active site" description="Charge relay system" evidence="5 6">
    <location>
        <position position="226"/>
    </location>
</feature>
<keyword evidence="8" id="KW-1133">Transmembrane helix</keyword>
<dbReference type="Gene3D" id="3.40.50.200">
    <property type="entry name" value="Peptidase S8/S53 domain"/>
    <property type="match status" value="1"/>
</dbReference>
<feature type="active site" description="Charge relay system" evidence="5 6">
    <location>
        <position position="166"/>
    </location>
</feature>
<dbReference type="SUPFAM" id="SSF49373">
    <property type="entry name" value="Invasin/intimin cell-adhesion fragments"/>
    <property type="match status" value="2"/>
</dbReference>
<dbReference type="GO" id="GO:0004252">
    <property type="term" value="F:serine-type endopeptidase activity"/>
    <property type="evidence" value="ECO:0007669"/>
    <property type="project" value="UniProtKB-UniRule"/>
</dbReference>
<keyword evidence="8" id="KW-0812">Transmembrane</keyword>
<evidence type="ECO:0000256" key="1">
    <source>
        <dbReference type="ARBA" id="ARBA00011073"/>
    </source>
</evidence>
<feature type="active site" description="Charge relay system" evidence="5 6">
    <location>
        <position position="432"/>
    </location>
</feature>
<evidence type="ECO:0000256" key="5">
    <source>
        <dbReference type="PIRSR" id="PIRSR615500-1"/>
    </source>
</evidence>
<dbReference type="RefSeq" id="WP_256181650.1">
    <property type="nucleotide sequence ID" value="NZ_DBEWVB010000012.1"/>
</dbReference>
<organism evidence="11 12">
    <name type="scientific">Cloacibacillus evryensis</name>
    <dbReference type="NCBI Taxonomy" id="508460"/>
    <lineage>
        <taxon>Bacteria</taxon>
        <taxon>Thermotogati</taxon>
        <taxon>Synergistota</taxon>
        <taxon>Synergistia</taxon>
        <taxon>Synergistales</taxon>
        <taxon>Synergistaceae</taxon>
        <taxon>Cloacibacillus</taxon>
    </lineage>
</organism>
<dbReference type="InterPro" id="IPR000209">
    <property type="entry name" value="Peptidase_S8/S53_dom"/>
</dbReference>
<dbReference type="SUPFAM" id="SSF52743">
    <property type="entry name" value="Subtilisin-like"/>
    <property type="match status" value="1"/>
</dbReference>
<evidence type="ECO:0000313" key="11">
    <source>
        <dbReference type="EMBL" id="MCQ4813737.1"/>
    </source>
</evidence>
<proteinExistence type="inferred from homology"/>
<dbReference type="InterPro" id="IPR008964">
    <property type="entry name" value="Invasin/intimin_cell_adhesion"/>
</dbReference>
<evidence type="ECO:0000256" key="6">
    <source>
        <dbReference type="PROSITE-ProRule" id="PRU01240"/>
    </source>
</evidence>
<feature type="domain" description="BIG2" evidence="10">
    <location>
        <begin position="593"/>
        <end position="670"/>
    </location>
</feature>
<comment type="caution">
    <text evidence="11">The sequence shown here is derived from an EMBL/GenBank/DDBJ whole genome shotgun (WGS) entry which is preliminary data.</text>
</comment>
<dbReference type="InterPro" id="IPR015500">
    <property type="entry name" value="Peptidase_S8_subtilisin-rel"/>
</dbReference>
<keyword evidence="9" id="KW-0732">Signal</keyword>
<dbReference type="SMART" id="SM00635">
    <property type="entry name" value="BID_2"/>
    <property type="match status" value="2"/>
</dbReference>
<keyword evidence="12" id="KW-1185">Reference proteome</keyword>
<dbReference type="Pfam" id="PF02368">
    <property type="entry name" value="Big_2"/>
    <property type="match status" value="2"/>
</dbReference>
<reference evidence="11 12" key="1">
    <citation type="submission" date="2022-06" db="EMBL/GenBank/DDBJ databases">
        <title>Isolation of gut microbiota from human fecal samples.</title>
        <authorList>
            <person name="Pamer E.G."/>
            <person name="Barat B."/>
            <person name="Waligurski E."/>
            <person name="Medina S."/>
            <person name="Paddock L."/>
            <person name="Mostad J."/>
        </authorList>
    </citation>
    <scope>NUCLEOTIDE SEQUENCE [LARGE SCALE GENOMIC DNA]</scope>
    <source>
        <strain evidence="11 12">DFI.9.90</strain>
    </source>
</reference>
<evidence type="ECO:0000256" key="3">
    <source>
        <dbReference type="ARBA" id="ARBA00022801"/>
    </source>
</evidence>
<dbReference type="PROSITE" id="PS00136">
    <property type="entry name" value="SUBTILASE_ASP"/>
    <property type="match status" value="1"/>
</dbReference>
<evidence type="ECO:0000259" key="10">
    <source>
        <dbReference type="SMART" id="SM00635"/>
    </source>
</evidence>
<dbReference type="PANTHER" id="PTHR43806">
    <property type="entry name" value="PEPTIDASE S8"/>
    <property type="match status" value="1"/>
</dbReference>
<evidence type="ECO:0000256" key="7">
    <source>
        <dbReference type="RuleBase" id="RU003355"/>
    </source>
</evidence>
<feature type="domain" description="BIG2" evidence="10">
    <location>
        <begin position="510"/>
        <end position="586"/>
    </location>
</feature>
<dbReference type="GO" id="GO:0006508">
    <property type="term" value="P:proteolysis"/>
    <property type="evidence" value="ECO:0007669"/>
    <property type="project" value="UniProtKB-KW"/>
</dbReference>
<dbReference type="InterPro" id="IPR023827">
    <property type="entry name" value="Peptidase_S8_Asp-AS"/>
</dbReference>
<dbReference type="PROSITE" id="PS51892">
    <property type="entry name" value="SUBTILASE"/>
    <property type="match status" value="1"/>
</dbReference>
<feature type="transmembrane region" description="Helical" evidence="8">
    <location>
        <begin position="686"/>
        <end position="704"/>
    </location>
</feature>
<sequence length="707" mass="72234">MKRTTKYIYLILTIFLLASAAFAYSANAAKAPKYVEGEALVVMKSSAVASAAGNTARTAQACSSAAASLAASVNASSVQTFDALSASSGKLFAHLRSDTKTADELISALKKNPNVIAASKNYISRVAATKPNDPMWGDQWGQKRIKAPEAWDTTTGSGDVVAAVIDTGVTYDHPDLKDNMWRDEGGDGRYGMMFHDNGSATVITGTGGTANAAMTDWERVGDVSGHGTHVAGIIGAVGGNSTGVAGVNWKVKILTVGVFSYIPSWDDTGAYDSDTMEGLNYIAGLKRSGVNIVAANMSLGGARELQSDNSAYGQAIKAASKAGEKGILICMAAGNDGYDLDELTDDYGNEMRNYPSSYKFAATLSVGATASDDKIAIWSPQGSNYSPSGKWVDVFAPGSEILSTCRTTLLSEYPADKQTYNPAGYTSISGTSMATPMVTGAAALLSAAYPTKSAADIKALLINNATDVCKSGFSRYGQIDLAAAMDAGSADVVPVTSITLSQAASSGSSAGKAAATGLSSTLYVDNTLDIQCTITPDKATNKILEWESSDESVATVDADGMVTAHSGGTTVITARATDGSNEVSNSYSVKVIPVESVALNKSALSLAIGASETLTATAKPDNPSGYRVGWGSSDEEIATVDTGGVVTAVAAGTATITATVDNKSASCDVTVTNGGSGGGGGGGCSAGFPGLALLFAAALPAIYIKRR</sequence>
<gene>
    <name evidence="11" type="ORF">NE630_04760</name>
</gene>
<dbReference type="InterPro" id="IPR022398">
    <property type="entry name" value="Peptidase_S8_His-AS"/>
</dbReference>
<keyword evidence="4 6" id="KW-0720">Serine protease</keyword>
<dbReference type="InterPro" id="IPR030821">
    <property type="entry name" value="Synergist_CTERM"/>
</dbReference>
<evidence type="ECO:0000313" key="12">
    <source>
        <dbReference type="Proteomes" id="UP001205919"/>
    </source>
</evidence>
<comment type="similarity">
    <text evidence="1 6 7">Belongs to the peptidase S8 family.</text>
</comment>
<dbReference type="InterPro" id="IPR023828">
    <property type="entry name" value="Peptidase_S8_Ser-AS"/>
</dbReference>
<dbReference type="PROSITE" id="PS00138">
    <property type="entry name" value="SUBTILASE_SER"/>
    <property type="match status" value="1"/>
</dbReference>
<dbReference type="Pfam" id="PF00082">
    <property type="entry name" value="Peptidase_S8"/>
    <property type="match status" value="1"/>
</dbReference>
<evidence type="ECO:0000256" key="8">
    <source>
        <dbReference type="SAM" id="Phobius"/>
    </source>
</evidence>
<keyword evidence="8" id="KW-0472">Membrane</keyword>
<dbReference type="InterPro" id="IPR036852">
    <property type="entry name" value="Peptidase_S8/S53_dom_sf"/>
</dbReference>
<dbReference type="PROSITE" id="PS00137">
    <property type="entry name" value="SUBTILASE_HIS"/>
    <property type="match status" value="1"/>
</dbReference>
<dbReference type="PRINTS" id="PR00723">
    <property type="entry name" value="SUBTILISIN"/>
</dbReference>
<dbReference type="EMBL" id="JANFYT010000008">
    <property type="protein sequence ID" value="MCQ4813737.1"/>
    <property type="molecule type" value="Genomic_DNA"/>
</dbReference>
<feature type="chain" id="PRO_5043554573" evidence="9">
    <location>
        <begin position="24"/>
        <end position="707"/>
    </location>
</feature>
<accession>A0AAW5K1A5</accession>
<name>A0AAW5K1A5_9BACT</name>
<evidence type="ECO:0000256" key="2">
    <source>
        <dbReference type="ARBA" id="ARBA00022670"/>
    </source>
</evidence>